<feature type="region of interest" description="Disordered" evidence="1">
    <location>
        <begin position="232"/>
        <end position="302"/>
    </location>
</feature>
<accession>A0A0D2JMK5</accession>
<feature type="compositionally biased region" description="Low complexity" evidence="1">
    <location>
        <begin position="249"/>
        <end position="271"/>
    </location>
</feature>
<gene>
    <name evidence="2" type="ORF">MNEG_7548</name>
</gene>
<keyword evidence="3" id="KW-1185">Reference proteome</keyword>
<name>A0A0D2JMK5_9CHLO</name>
<sequence length="605" mass="61683">MSCLQGCIRLIHCRRLEAGGGSDGVLSRPAARRLTVATELVQQCSWDSGSTCTLGTEYTTRTLSAAKSDPVAQFVSQSLSCARITGAAACAADPACAWDTSFADGQEGCFISEASLLSAQQLCVQPRYARALGALQSCLAGRRSCQCPDGASCTAATGAGGCQPLLGCWLAKLQKSPFDVIQLAQVQMLRVGPLLATLAVNSTATGLTASPPQAAGAATPANGRRRLMQPLGLNQPVFDDPTNAKKKAAGLAAAPAPAPAAAPANPQAQLQEGGQNKPILSDTAAMNGGGGGGGGGAPGDVGNLEAGSLLDAGIIQVDNSASAATPSAPAAGDDASAGDGDALAMTYAPPSFWKCLEDAAVTADTTRNWAGIEYNVKKLTLETWLKVITKLSLLDWGMKVLDCYKQQAAASKQGGVGAAPDGQAQESYEFAIVALVRAFGAMRDQFAEYMTADAAARPALAASGLKALTGQLLPPVAADLAAKYNSSAAYSGDSLLQSRALVADMLWFSREAAAIGEATGQAGPAYEALFAYTGEQMRHLLRWLFSAQFGGPHGYLPTAPPVVPAGLAASQALSALAAAALPAAGAQLTDPRLLGRPRRDSARDG</sequence>
<evidence type="ECO:0000313" key="2">
    <source>
        <dbReference type="EMBL" id="KIZ00418.1"/>
    </source>
</evidence>
<dbReference type="OrthoDB" id="558252at2759"/>
<reference evidence="2 3" key="1">
    <citation type="journal article" date="2013" name="BMC Genomics">
        <title>Reconstruction of the lipid metabolism for the microalga Monoraphidium neglectum from its genome sequence reveals characteristics suitable for biofuel production.</title>
        <authorList>
            <person name="Bogen C."/>
            <person name="Al-Dilaimi A."/>
            <person name="Albersmeier A."/>
            <person name="Wichmann J."/>
            <person name="Grundmann M."/>
            <person name="Rupp O."/>
            <person name="Lauersen K.J."/>
            <person name="Blifernez-Klassen O."/>
            <person name="Kalinowski J."/>
            <person name="Goesmann A."/>
            <person name="Mussgnug J.H."/>
            <person name="Kruse O."/>
        </authorList>
    </citation>
    <scope>NUCLEOTIDE SEQUENCE [LARGE SCALE GENOMIC DNA]</scope>
    <source>
        <strain evidence="2 3">SAG 48.87</strain>
    </source>
</reference>
<proteinExistence type="predicted"/>
<protein>
    <submittedName>
        <fullName evidence="2">Uncharacterized protein</fullName>
    </submittedName>
</protein>
<feature type="compositionally biased region" description="Gly residues" evidence="1">
    <location>
        <begin position="287"/>
        <end position="299"/>
    </location>
</feature>
<dbReference type="KEGG" id="mng:MNEG_7548"/>
<dbReference type="STRING" id="145388.A0A0D2JMK5"/>
<organism evidence="2 3">
    <name type="scientific">Monoraphidium neglectum</name>
    <dbReference type="NCBI Taxonomy" id="145388"/>
    <lineage>
        <taxon>Eukaryota</taxon>
        <taxon>Viridiplantae</taxon>
        <taxon>Chlorophyta</taxon>
        <taxon>core chlorophytes</taxon>
        <taxon>Chlorophyceae</taxon>
        <taxon>CS clade</taxon>
        <taxon>Sphaeropleales</taxon>
        <taxon>Selenastraceae</taxon>
        <taxon>Monoraphidium</taxon>
    </lineage>
</organism>
<evidence type="ECO:0000313" key="3">
    <source>
        <dbReference type="Proteomes" id="UP000054498"/>
    </source>
</evidence>
<dbReference type="RefSeq" id="XP_013899437.1">
    <property type="nucleotide sequence ID" value="XM_014043983.1"/>
</dbReference>
<dbReference type="Proteomes" id="UP000054498">
    <property type="component" value="Unassembled WGS sequence"/>
</dbReference>
<evidence type="ECO:0000256" key="1">
    <source>
        <dbReference type="SAM" id="MobiDB-lite"/>
    </source>
</evidence>
<dbReference type="GeneID" id="25740424"/>
<dbReference type="AlphaFoldDB" id="A0A0D2JMK5"/>
<dbReference type="EMBL" id="KK101563">
    <property type="protein sequence ID" value="KIZ00418.1"/>
    <property type="molecule type" value="Genomic_DNA"/>
</dbReference>